<comment type="cofactor">
    <cofactor evidence="1">
        <name>FAD</name>
        <dbReference type="ChEBI" id="CHEBI:57692"/>
    </cofactor>
</comment>
<dbReference type="RefSeq" id="WP_264136596.1">
    <property type="nucleotide sequence ID" value="NZ_JAOYOD010000001.1"/>
</dbReference>
<dbReference type="InterPro" id="IPR055178">
    <property type="entry name" value="RsdA/BaiN/AoA(So)-like_dom"/>
</dbReference>
<keyword evidence="2" id="KW-0285">Flavoprotein</keyword>
<dbReference type="PRINTS" id="PR00368">
    <property type="entry name" value="FADPNR"/>
</dbReference>
<keyword evidence="3" id="KW-0274">FAD</keyword>
<evidence type="ECO:0000256" key="1">
    <source>
        <dbReference type="ARBA" id="ARBA00001974"/>
    </source>
</evidence>
<gene>
    <name evidence="6" type="ORF">N7U62_04020</name>
</gene>
<reference evidence="6 7" key="1">
    <citation type="submission" date="2022-10" db="EMBL/GenBank/DDBJ databases">
        <title>Comparative genomics and taxonomic characterization of three novel marine species of genus Reichenbachiella exhibiting antioxidant and polysaccharide degradation activities.</title>
        <authorList>
            <person name="Muhammad N."/>
            <person name="Lee Y.-J."/>
            <person name="Ko J."/>
            <person name="Kim S.-G."/>
        </authorList>
    </citation>
    <scope>NUCLEOTIDE SEQUENCE [LARGE SCALE GENOMIC DNA]</scope>
    <source>
        <strain evidence="6 7">ABR2-5</strain>
    </source>
</reference>
<organism evidence="6 7">
    <name type="scientific">Reichenbachiella ulvae</name>
    <dbReference type="NCBI Taxonomy" id="2980104"/>
    <lineage>
        <taxon>Bacteria</taxon>
        <taxon>Pseudomonadati</taxon>
        <taxon>Bacteroidota</taxon>
        <taxon>Cytophagia</taxon>
        <taxon>Cytophagales</taxon>
        <taxon>Reichenbachiellaceae</taxon>
        <taxon>Reichenbachiella</taxon>
    </lineage>
</organism>
<sequence length="402" mass="44318">MKVAVIGGGAAGFFAALSCKTHHPDASVDIIEASNKTLSKVKVSGGGRCNVTNACESRADFLRHYPRGSKQLKKTFAHFDRVGTIDWFAQRGVSLKTEPDGRMFPVTNDSQTIIDCLRNESQKLGVQILQKQRLENLKPDNNGFMISIQGEESAYDRVIVSTGGSPKSSGYDWLRELGHAIVEPVPSLFTFNIPTEKKLIALSGTAVPKATVKIQGSKLVEQGPLLITHWGLSGPAVLKLSAWGARQLAEMDYQFSALVNWTAYDNENQAREQLQSELPNIEKKQISNINPFDLPKRLWAYLLDRVEIDPNKRWNELGKKDKNRLINVVCNDSYEISGKTTFKEEFVTCGGVDLAEVDFNTMASRQVPGLYFAGEVLNIDGITGGFNFQAAWSTGFVAGRLG</sequence>
<proteinExistence type="predicted"/>
<evidence type="ECO:0000259" key="4">
    <source>
        <dbReference type="Pfam" id="PF03486"/>
    </source>
</evidence>
<comment type="caution">
    <text evidence="6">The sequence shown here is derived from an EMBL/GenBank/DDBJ whole genome shotgun (WGS) entry which is preliminary data.</text>
</comment>
<protein>
    <submittedName>
        <fullName evidence="6">NAD(P)/FAD-dependent oxidoreductase</fullName>
    </submittedName>
</protein>
<feature type="domain" description="RsdA/BaiN/AoA(So)-like Rossmann fold-like" evidence="4">
    <location>
        <begin position="2"/>
        <end position="400"/>
    </location>
</feature>
<dbReference type="SUPFAM" id="SSF51905">
    <property type="entry name" value="FAD/NAD(P)-binding domain"/>
    <property type="match status" value="1"/>
</dbReference>
<dbReference type="InterPro" id="IPR004792">
    <property type="entry name" value="BaiN-like"/>
</dbReference>
<dbReference type="InterPro" id="IPR023166">
    <property type="entry name" value="BaiN-like_dom_sf"/>
</dbReference>
<evidence type="ECO:0000313" key="6">
    <source>
        <dbReference type="EMBL" id="MCV9385813.1"/>
    </source>
</evidence>
<dbReference type="PANTHER" id="PTHR42887">
    <property type="entry name" value="OS12G0638800 PROTEIN"/>
    <property type="match status" value="1"/>
</dbReference>
<dbReference type="Gene3D" id="1.10.8.260">
    <property type="entry name" value="HI0933 insert domain-like"/>
    <property type="match status" value="1"/>
</dbReference>
<dbReference type="Proteomes" id="UP001300692">
    <property type="component" value="Unassembled WGS sequence"/>
</dbReference>
<name>A0ABT3CRB6_9BACT</name>
<dbReference type="Gene3D" id="3.50.50.60">
    <property type="entry name" value="FAD/NAD(P)-binding domain"/>
    <property type="match status" value="1"/>
</dbReference>
<dbReference type="Gene3D" id="2.40.30.10">
    <property type="entry name" value="Translation factors"/>
    <property type="match status" value="1"/>
</dbReference>
<evidence type="ECO:0000259" key="5">
    <source>
        <dbReference type="Pfam" id="PF22780"/>
    </source>
</evidence>
<dbReference type="EMBL" id="JAOYOD010000001">
    <property type="protein sequence ID" value="MCV9385813.1"/>
    <property type="molecule type" value="Genomic_DNA"/>
</dbReference>
<dbReference type="PROSITE" id="PS51257">
    <property type="entry name" value="PROKAR_LIPOPROTEIN"/>
    <property type="match status" value="1"/>
</dbReference>
<dbReference type="InterPro" id="IPR057661">
    <property type="entry name" value="RsdA/BaiN/AoA(So)_Rossmann"/>
</dbReference>
<keyword evidence="7" id="KW-1185">Reference proteome</keyword>
<dbReference type="PANTHER" id="PTHR42887:SF2">
    <property type="entry name" value="OS12G0638800 PROTEIN"/>
    <property type="match status" value="1"/>
</dbReference>
<dbReference type="Pfam" id="PF03486">
    <property type="entry name" value="HI0933_like"/>
    <property type="match status" value="1"/>
</dbReference>
<dbReference type="Pfam" id="PF22780">
    <property type="entry name" value="HI0933_like_1st"/>
    <property type="match status" value="1"/>
</dbReference>
<evidence type="ECO:0000313" key="7">
    <source>
        <dbReference type="Proteomes" id="UP001300692"/>
    </source>
</evidence>
<evidence type="ECO:0000256" key="3">
    <source>
        <dbReference type="ARBA" id="ARBA00022827"/>
    </source>
</evidence>
<dbReference type="NCBIfam" id="TIGR00275">
    <property type="entry name" value="aminoacetone oxidase family FAD-binding enzyme"/>
    <property type="match status" value="1"/>
</dbReference>
<dbReference type="SUPFAM" id="SSF160996">
    <property type="entry name" value="HI0933 insert domain-like"/>
    <property type="match status" value="1"/>
</dbReference>
<feature type="domain" description="RsdA/BaiN/AoA(So)-like insert" evidence="5">
    <location>
        <begin position="185"/>
        <end position="347"/>
    </location>
</feature>
<dbReference type="InterPro" id="IPR036188">
    <property type="entry name" value="FAD/NAD-bd_sf"/>
</dbReference>
<evidence type="ECO:0000256" key="2">
    <source>
        <dbReference type="ARBA" id="ARBA00022630"/>
    </source>
</evidence>
<accession>A0ABT3CRB6</accession>